<evidence type="ECO:0000259" key="4">
    <source>
        <dbReference type="SMART" id="SM00829"/>
    </source>
</evidence>
<evidence type="ECO:0000256" key="1">
    <source>
        <dbReference type="ARBA" id="ARBA00022857"/>
    </source>
</evidence>
<feature type="domain" description="Enoyl reductase (ER)" evidence="4">
    <location>
        <begin position="17"/>
        <end position="359"/>
    </location>
</feature>
<reference evidence="5" key="1">
    <citation type="submission" date="2018-05" db="EMBL/GenBank/DDBJ databases">
        <authorList>
            <person name="Lanie J.A."/>
            <person name="Ng W.-L."/>
            <person name="Kazmierczak K.M."/>
            <person name="Andrzejewski T.M."/>
            <person name="Davidsen T.M."/>
            <person name="Wayne K.J."/>
            <person name="Tettelin H."/>
            <person name="Glass J.I."/>
            <person name="Rusch D."/>
            <person name="Podicherti R."/>
            <person name="Tsui H.-C.T."/>
            <person name="Winkler M.E."/>
        </authorList>
    </citation>
    <scope>NUCLEOTIDE SEQUENCE</scope>
</reference>
<protein>
    <recommendedName>
        <fullName evidence="4">Enoyl reductase (ER) domain-containing protein</fullName>
    </recommendedName>
</protein>
<gene>
    <name evidence="5" type="ORF">METZ01_LOCUS144181</name>
</gene>
<dbReference type="InterPro" id="IPR013149">
    <property type="entry name" value="ADH-like_C"/>
</dbReference>
<feature type="region of interest" description="Disordered" evidence="3">
    <location>
        <begin position="63"/>
        <end position="84"/>
    </location>
</feature>
<proteinExistence type="predicted"/>
<dbReference type="InterPro" id="IPR011032">
    <property type="entry name" value="GroES-like_sf"/>
</dbReference>
<evidence type="ECO:0000256" key="3">
    <source>
        <dbReference type="SAM" id="MobiDB-lite"/>
    </source>
</evidence>
<dbReference type="InterPro" id="IPR013154">
    <property type="entry name" value="ADH-like_N"/>
</dbReference>
<dbReference type="InterPro" id="IPR020843">
    <property type="entry name" value="ER"/>
</dbReference>
<dbReference type="PANTHER" id="PTHR48106">
    <property type="entry name" value="QUINONE OXIDOREDUCTASE PIG3-RELATED"/>
    <property type="match status" value="1"/>
</dbReference>
<dbReference type="PANTHER" id="PTHR48106:SF18">
    <property type="entry name" value="QUINONE OXIDOREDUCTASE PIG3"/>
    <property type="match status" value="1"/>
</dbReference>
<evidence type="ECO:0000313" key="5">
    <source>
        <dbReference type="EMBL" id="SVA91327.1"/>
    </source>
</evidence>
<dbReference type="SUPFAM" id="SSF50129">
    <property type="entry name" value="GroES-like"/>
    <property type="match status" value="1"/>
</dbReference>
<dbReference type="Pfam" id="PF00107">
    <property type="entry name" value="ADH_zinc_N"/>
    <property type="match status" value="1"/>
</dbReference>
<dbReference type="AlphaFoldDB" id="A0A381ZRC1"/>
<dbReference type="Pfam" id="PF08240">
    <property type="entry name" value="ADH_N"/>
    <property type="match status" value="1"/>
</dbReference>
<dbReference type="GO" id="GO:0070402">
    <property type="term" value="F:NADPH binding"/>
    <property type="evidence" value="ECO:0007669"/>
    <property type="project" value="TreeGrafter"/>
</dbReference>
<dbReference type="Gene3D" id="3.40.50.720">
    <property type="entry name" value="NAD(P)-binding Rossmann-like Domain"/>
    <property type="match status" value="1"/>
</dbReference>
<sequence length="366" mass="39388">MQQIPKTMHAVLLTGHGGVDKLVYKTDIEVPLPKPDEVLISVKGAGINNTDINTRIGWYSKSVTSDTNEGGANGLEDAKTDDSSWSGKPLNFPLIQGADVYGEIAAVGSDVSPSRVGESVLVRTMQENPDISEKNSCWTLGSECNGGFAQYIAVRSSEAFVINSDWSATELASIPCAYSTAEGLLHRSHVEKETVLITGASGGVGSAAIQLAKLRDAKVIAQCAREKSEEVLQIGADKIVFRDSDLLAEMGSDAVDVVIDLVGGSNWTQLLDIIKPGGRYATSGAIAGPIVELDLRTLYLKDLTLYGCTFQPKEVFINLIKYIEDNKIKPLVAKSYPLKEIKQAQLDFLSKKFTGKLVLVPPDENV</sequence>
<accession>A0A381ZRC1</accession>
<evidence type="ECO:0000256" key="2">
    <source>
        <dbReference type="ARBA" id="ARBA00023002"/>
    </source>
</evidence>
<organism evidence="5">
    <name type="scientific">marine metagenome</name>
    <dbReference type="NCBI Taxonomy" id="408172"/>
    <lineage>
        <taxon>unclassified sequences</taxon>
        <taxon>metagenomes</taxon>
        <taxon>ecological metagenomes</taxon>
    </lineage>
</organism>
<dbReference type="GO" id="GO:0016651">
    <property type="term" value="F:oxidoreductase activity, acting on NAD(P)H"/>
    <property type="evidence" value="ECO:0007669"/>
    <property type="project" value="TreeGrafter"/>
</dbReference>
<dbReference type="SUPFAM" id="SSF51735">
    <property type="entry name" value="NAD(P)-binding Rossmann-fold domains"/>
    <property type="match status" value="1"/>
</dbReference>
<dbReference type="InterPro" id="IPR036291">
    <property type="entry name" value="NAD(P)-bd_dom_sf"/>
</dbReference>
<dbReference type="SMART" id="SM00829">
    <property type="entry name" value="PKS_ER"/>
    <property type="match status" value="1"/>
</dbReference>
<keyword evidence="1" id="KW-0521">NADP</keyword>
<dbReference type="Gene3D" id="3.90.180.10">
    <property type="entry name" value="Medium-chain alcohol dehydrogenases, catalytic domain"/>
    <property type="match status" value="1"/>
</dbReference>
<dbReference type="EMBL" id="UINC01022200">
    <property type="protein sequence ID" value="SVA91327.1"/>
    <property type="molecule type" value="Genomic_DNA"/>
</dbReference>
<dbReference type="CDD" id="cd08274">
    <property type="entry name" value="MDR9"/>
    <property type="match status" value="1"/>
</dbReference>
<name>A0A381ZRC1_9ZZZZ</name>
<keyword evidence="2" id="KW-0560">Oxidoreductase</keyword>